<keyword evidence="2" id="KW-0175">Coiled coil</keyword>
<dbReference type="SUPFAM" id="SSF57756">
    <property type="entry name" value="Retrovirus zinc finger-like domains"/>
    <property type="match status" value="1"/>
</dbReference>
<keyword evidence="1" id="KW-0863">Zinc-finger</keyword>
<feature type="coiled-coil region" evidence="2">
    <location>
        <begin position="146"/>
        <end position="181"/>
    </location>
</feature>
<dbReference type="GO" id="GO:0008270">
    <property type="term" value="F:zinc ion binding"/>
    <property type="evidence" value="ECO:0007669"/>
    <property type="project" value="UniProtKB-KW"/>
</dbReference>
<evidence type="ECO:0000259" key="4">
    <source>
        <dbReference type="PROSITE" id="PS50158"/>
    </source>
</evidence>
<organism evidence="5">
    <name type="scientific">Tanacetum cinerariifolium</name>
    <name type="common">Dalmatian daisy</name>
    <name type="synonym">Chrysanthemum cinerariifolium</name>
    <dbReference type="NCBI Taxonomy" id="118510"/>
    <lineage>
        <taxon>Eukaryota</taxon>
        <taxon>Viridiplantae</taxon>
        <taxon>Streptophyta</taxon>
        <taxon>Embryophyta</taxon>
        <taxon>Tracheophyta</taxon>
        <taxon>Spermatophyta</taxon>
        <taxon>Magnoliopsida</taxon>
        <taxon>eudicotyledons</taxon>
        <taxon>Gunneridae</taxon>
        <taxon>Pentapetalae</taxon>
        <taxon>asterids</taxon>
        <taxon>campanulids</taxon>
        <taxon>Asterales</taxon>
        <taxon>Asteraceae</taxon>
        <taxon>Asteroideae</taxon>
        <taxon>Anthemideae</taxon>
        <taxon>Anthemidinae</taxon>
        <taxon>Tanacetum</taxon>
    </lineage>
</organism>
<feature type="region of interest" description="Disordered" evidence="3">
    <location>
        <begin position="284"/>
        <end position="306"/>
    </location>
</feature>
<protein>
    <recommendedName>
        <fullName evidence="4">CCHC-type domain-containing protein</fullName>
    </recommendedName>
</protein>
<evidence type="ECO:0000313" key="5">
    <source>
        <dbReference type="EMBL" id="GEU54338.1"/>
    </source>
</evidence>
<dbReference type="InterPro" id="IPR001878">
    <property type="entry name" value="Znf_CCHC"/>
</dbReference>
<feature type="compositionally biased region" description="Low complexity" evidence="3">
    <location>
        <begin position="453"/>
        <end position="471"/>
    </location>
</feature>
<gene>
    <name evidence="5" type="ORF">Tci_026316</name>
</gene>
<keyword evidence="1" id="KW-0479">Metal-binding</keyword>
<keyword evidence="1" id="KW-0862">Zinc</keyword>
<dbReference type="Pfam" id="PF14223">
    <property type="entry name" value="Retrotran_gag_2"/>
    <property type="match status" value="1"/>
</dbReference>
<accession>A0A6L2KXX1</accession>
<name>A0A6L2KXX1_TANCI</name>
<dbReference type="InterPro" id="IPR036875">
    <property type="entry name" value="Znf_CCHC_sf"/>
</dbReference>
<feature type="region of interest" description="Disordered" evidence="3">
    <location>
        <begin position="453"/>
        <end position="475"/>
    </location>
</feature>
<evidence type="ECO:0000256" key="1">
    <source>
        <dbReference type="PROSITE-ProRule" id="PRU00047"/>
    </source>
</evidence>
<dbReference type="PROSITE" id="PS50158">
    <property type="entry name" value="ZF_CCHC"/>
    <property type="match status" value="1"/>
</dbReference>
<reference evidence="5" key="1">
    <citation type="journal article" date="2019" name="Sci. Rep.">
        <title>Draft genome of Tanacetum cinerariifolium, the natural source of mosquito coil.</title>
        <authorList>
            <person name="Yamashiro T."/>
            <person name="Shiraishi A."/>
            <person name="Satake H."/>
            <person name="Nakayama K."/>
        </authorList>
    </citation>
    <scope>NUCLEOTIDE SEQUENCE</scope>
</reference>
<evidence type="ECO:0000256" key="3">
    <source>
        <dbReference type="SAM" id="MobiDB-lite"/>
    </source>
</evidence>
<dbReference type="AlphaFoldDB" id="A0A6L2KXX1"/>
<dbReference type="GO" id="GO:0003676">
    <property type="term" value="F:nucleic acid binding"/>
    <property type="evidence" value="ECO:0007669"/>
    <property type="project" value="InterPro"/>
</dbReference>
<dbReference type="EMBL" id="BKCJ010003316">
    <property type="protein sequence ID" value="GEU54338.1"/>
    <property type="molecule type" value="Genomic_DNA"/>
</dbReference>
<dbReference type="Gene3D" id="4.10.60.10">
    <property type="entry name" value="Zinc finger, CCHC-type"/>
    <property type="match status" value="1"/>
</dbReference>
<feature type="domain" description="CCHC-type" evidence="4">
    <location>
        <begin position="273"/>
        <end position="287"/>
    </location>
</feature>
<comment type="caution">
    <text evidence="5">The sequence shown here is derived from an EMBL/GenBank/DDBJ whole genome shotgun (WGS) entry which is preliminary data.</text>
</comment>
<sequence>MDSLSTPVVSTAKLSILNPNEFDLWNMRIEQYFLMTNYSLWEVILNGDSPLPTIDVDGVVQPFSYKSAEQKLAKRNKLKACGTLLMALPNKHQLKFNSHKDAKTLMEAIEKRFGGNTETKKVQKTILKQQFKNFTGSSFENLDQIHDRLQKLVSQLEIHGANLEERNLDDLFNSLKIYEAKVKYSSSLGNPTQNIAFVSSSNTDSTTDSVSAATSVSPVCAKLPVSSHLNIDSLSNAMAMLTMRARKFLQKTGRNLSDNRVTSMGFDMSKVECYNCHRKGHFSRQCRPPKDSRRSSATKPQRRTALVENSTSNALVSQCNGIRCYDWSYQAEEEPANFALMDITSSSLSSYNEVPSCSKACSKAYAELHSQYDKLTDDFRKSQFDVLSYQAGLESVEARLVVYKQNESILEENIKLLNVEVQARDTALVTLTQKLNQAEHERDDLKLKLFSSEGDSGSLSPSSLSERLQPSGGYHAVPPPITGTFMPPKPDLVFHTAPIAVETDHSAFTV</sequence>
<feature type="coiled-coil region" evidence="2">
    <location>
        <begin position="393"/>
        <end position="448"/>
    </location>
</feature>
<proteinExistence type="predicted"/>
<evidence type="ECO:0000256" key="2">
    <source>
        <dbReference type="SAM" id="Coils"/>
    </source>
</evidence>